<feature type="transmembrane region" description="Helical" evidence="1">
    <location>
        <begin position="68"/>
        <end position="88"/>
    </location>
</feature>
<evidence type="ECO:0000256" key="1">
    <source>
        <dbReference type="SAM" id="Phobius"/>
    </source>
</evidence>
<feature type="transmembrane region" description="Helical" evidence="1">
    <location>
        <begin position="24"/>
        <end position="53"/>
    </location>
</feature>
<comment type="caution">
    <text evidence="2">The sequence shown here is derived from an EMBL/GenBank/DDBJ whole genome shotgun (WGS) entry which is preliminary data.</text>
</comment>
<reference evidence="2" key="1">
    <citation type="journal article" date="2021" name="Environ. Microbiol.">
        <title>Genomic characterization of three novel Desulfobacterota classes expand the metabolic and phylogenetic diversity of the phylum.</title>
        <authorList>
            <person name="Murphy C.L."/>
            <person name="Biggerstaff J."/>
            <person name="Eichhorn A."/>
            <person name="Ewing E."/>
            <person name="Shahan R."/>
            <person name="Soriano D."/>
            <person name="Stewart S."/>
            <person name="VanMol K."/>
            <person name="Walker R."/>
            <person name="Walters P."/>
            <person name="Elshahed M.S."/>
            <person name="Youssef N.H."/>
        </authorList>
    </citation>
    <scope>NUCLEOTIDE SEQUENCE</scope>
    <source>
        <strain evidence="2">Zod_Metabat.24</strain>
    </source>
</reference>
<accession>A0A9D8KHY4</accession>
<sequence length="150" mass="18267">MERQDTGQERNIESRKKRRIARRAGHIVGMVFLGLTFTFLFALLFGYVIMWLWNWLIPAIFGLDEITFWQAFGIIIMARLLFTGLRMYPPHNSKFKNFNGHIADHKRAFFDKDWDFMFSRRNWRHYKEFWEEEGKAAYEEYVKKAEEKKK</sequence>
<keyword evidence="1" id="KW-0812">Transmembrane</keyword>
<keyword evidence="1" id="KW-0472">Membrane</keyword>
<keyword evidence="1" id="KW-1133">Transmembrane helix</keyword>
<organism evidence="2 3">
    <name type="scientific">Candidatus Zymogenus saltonus</name>
    <dbReference type="NCBI Taxonomy" id="2844893"/>
    <lineage>
        <taxon>Bacteria</taxon>
        <taxon>Deltaproteobacteria</taxon>
        <taxon>Candidatus Zymogenia</taxon>
        <taxon>Candidatus Zymogeniales</taxon>
        <taxon>Candidatus Zymogenaceae</taxon>
        <taxon>Candidatus Zymogenus</taxon>
    </lineage>
</organism>
<evidence type="ECO:0000313" key="3">
    <source>
        <dbReference type="Proteomes" id="UP000809273"/>
    </source>
</evidence>
<evidence type="ECO:0000313" key="2">
    <source>
        <dbReference type="EMBL" id="MBN1574332.1"/>
    </source>
</evidence>
<protein>
    <submittedName>
        <fullName evidence="2">Uncharacterized protein</fullName>
    </submittedName>
</protein>
<reference evidence="2" key="2">
    <citation type="submission" date="2021-01" db="EMBL/GenBank/DDBJ databases">
        <authorList>
            <person name="Hahn C.R."/>
            <person name="Youssef N.H."/>
            <person name="Elshahed M."/>
        </authorList>
    </citation>
    <scope>NUCLEOTIDE SEQUENCE</scope>
    <source>
        <strain evidence="2">Zod_Metabat.24</strain>
    </source>
</reference>
<dbReference type="AlphaFoldDB" id="A0A9D8KHY4"/>
<gene>
    <name evidence="2" type="ORF">JW984_14125</name>
</gene>
<name>A0A9D8KHY4_9DELT</name>
<dbReference type="EMBL" id="JAFGIX010000073">
    <property type="protein sequence ID" value="MBN1574332.1"/>
    <property type="molecule type" value="Genomic_DNA"/>
</dbReference>
<proteinExistence type="predicted"/>
<dbReference type="Proteomes" id="UP000809273">
    <property type="component" value="Unassembled WGS sequence"/>
</dbReference>